<protein>
    <submittedName>
        <fullName evidence="1">Uncharacterized protein</fullName>
    </submittedName>
</protein>
<dbReference type="InParanoid" id="A0A0V1BXE2"/>
<name>A0A0V1BXE2_TRISP</name>
<reference evidence="1 2" key="1">
    <citation type="submission" date="2015-01" db="EMBL/GenBank/DDBJ databases">
        <title>Evolution of Trichinella species and genotypes.</title>
        <authorList>
            <person name="Korhonen P.K."/>
            <person name="Edoardo P."/>
            <person name="Giuseppe L.R."/>
            <person name="Gasser R.B."/>
        </authorList>
    </citation>
    <scope>NUCLEOTIDE SEQUENCE [LARGE SCALE GENOMIC DNA]</scope>
    <source>
        <strain evidence="1">ISS3</strain>
    </source>
</reference>
<keyword evidence="2" id="KW-1185">Reference proteome</keyword>
<dbReference type="AlphaFoldDB" id="A0A0V1BXE2"/>
<gene>
    <name evidence="1" type="ORF">T01_11050</name>
</gene>
<organism evidence="1 2">
    <name type="scientific">Trichinella spiralis</name>
    <name type="common">Trichina worm</name>
    <dbReference type="NCBI Taxonomy" id="6334"/>
    <lineage>
        <taxon>Eukaryota</taxon>
        <taxon>Metazoa</taxon>
        <taxon>Ecdysozoa</taxon>
        <taxon>Nematoda</taxon>
        <taxon>Enoplea</taxon>
        <taxon>Dorylaimia</taxon>
        <taxon>Trichinellida</taxon>
        <taxon>Trichinellidae</taxon>
        <taxon>Trichinella</taxon>
    </lineage>
</organism>
<sequence length="66" mass="7455">MLVLPLPPHLLLRGWLATRLFQWRTGVVIAGSASPIDRELYINRKSLQCPELTANSVLICPLLLLY</sequence>
<accession>A0A0V1BXE2</accession>
<dbReference type="Proteomes" id="UP000054776">
    <property type="component" value="Unassembled WGS sequence"/>
</dbReference>
<comment type="caution">
    <text evidence="1">The sequence shown here is derived from an EMBL/GenBank/DDBJ whole genome shotgun (WGS) entry which is preliminary data.</text>
</comment>
<evidence type="ECO:0000313" key="2">
    <source>
        <dbReference type="Proteomes" id="UP000054776"/>
    </source>
</evidence>
<evidence type="ECO:0000313" key="1">
    <source>
        <dbReference type="EMBL" id="KRY41600.1"/>
    </source>
</evidence>
<proteinExistence type="predicted"/>
<dbReference type="EMBL" id="JYDH01000007">
    <property type="protein sequence ID" value="KRY41600.1"/>
    <property type="molecule type" value="Genomic_DNA"/>
</dbReference>